<evidence type="ECO:0000313" key="1">
    <source>
        <dbReference type="EMBL" id="NYD34205.1"/>
    </source>
</evidence>
<reference evidence="1 2" key="1">
    <citation type="submission" date="2020-07" db="EMBL/GenBank/DDBJ databases">
        <title>Sequencing the genomes of 1000 actinobacteria strains.</title>
        <authorList>
            <person name="Klenk H.-P."/>
        </authorList>
    </citation>
    <scope>NUCLEOTIDE SEQUENCE [LARGE SCALE GENOMIC DNA]</scope>
    <source>
        <strain evidence="1 2">DSM 45772</strain>
    </source>
</reference>
<gene>
    <name evidence="1" type="ORF">BJ983_000307</name>
</gene>
<comment type="caution">
    <text evidence="1">The sequence shown here is derived from an EMBL/GenBank/DDBJ whole genome shotgun (WGS) entry which is preliminary data.</text>
</comment>
<dbReference type="Proteomes" id="UP000535890">
    <property type="component" value="Unassembled WGS sequence"/>
</dbReference>
<organism evidence="1 2">
    <name type="scientific">Actinomycetospora corticicola</name>
    <dbReference type="NCBI Taxonomy" id="663602"/>
    <lineage>
        <taxon>Bacteria</taxon>
        <taxon>Bacillati</taxon>
        <taxon>Actinomycetota</taxon>
        <taxon>Actinomycetes</taxon>
        <taxon>Pseudonocardiales</taxon>
        <taxon>Pseudonocardiaceae</taxon>
        <taxon>Actinomycetospora</taxon>
    </lineage>
</organism>
<name>A0A7Y9DRJ8_9PSEU</name>
<keyword evidence="2" id="KW-1185">Reference proteome</keyword>
<dbReference type="EMBL" id="JACCBN010000001">
    <property type="protein sequence ID" value="NYD34205.1"/>
    <property type="molecule type" value="Genomic_DNA"/>
</dbReference>
<accession>A0A7Y9DRJ8</accession>
<dbReference type="AlphaFoldDB" id="A0A7Y9DRJ8"/>
<evidence type="ECO:0000313" key="2">
    <source>
        <dbReference type="Proteomes" id="UP000535890"/>
    </source>
</evidence>
<protein>
    <submittedName>
        <fullName evidence="1">Uncharacterized protein</fullName>
    </submittedName>
</protein>
<sequence length="97" mass="9386">MAVEFFAPELAAAPVGLPVLEVEVLLPDALAAAGAPEEVVDAVAGGGGLSPYPPPLLLAVVGLPSLNVPALPAPAAPDWSEPLTAPALASAPAPPLA</sequence>
<proteinExistence type="predicted"/>
<dbReference type="RefSeq" id="WP_179792176.1">
    <property type="nucleotide sequence ID" value="NZ_BAABHP010000012.1"/>
</dbReference>